<dbReference type="Pfam" id="PF00324">
    <property type="entry name" value="AA_permease"/>
    <property type="match status" value="1"/>
</dbReference>
<feature type="region of interest" description="Disordered" evidence="7">
    <location>
        <begin position="1"/>
        <end position="74"/>
    </location>
</feature>
<dbReference type="GeneID" id="5428419"/>
<evidence type="ECO:0000256" key="4">
    <source>
        <dbReference type="ARBA" id="ARBA00022970"/>
    </source>
</evidence>
<proteinExistence type="predicted"/>
<feature type="transmembrane region" description="Helical" evidence="8">
    <location>
        <begin position="437"/>
        <end position="460"/>
    </location>
</feature>
<dbReference type="PANTHER" id="PTHR43341">
    <property type="entry name" value="AMINO ACID PERMEASE"/>
    <property type="match status" value="1"/>
</dbReference>
<evidence type="ECO:0000256" key="2">
    <source>
        <dbReference type="ARBA" id="ARBA00022448"/>
    </source>
</evidence>
<dbReference type="Gene3D" id="1.20.1740.10">
    <property type="entry name" value="Amino acid/polyamine transporter I"/>
    <property type="match status" value="1"/>
</dbReference>
<gene>
    <name evidence="10" type="ORF">BCIN_15g01590</name>
</gene>
<dbReference type="OrthoDB" id="3900342at2759"/>
<protein>
    <recommendedName>
        <fullName evidence="9">Amino acid permease/ SLC12A domain-containing protein</fullName>
    </recommendedName>
</protein>
<evidence type="ECO:0000313" key="11">
    <source>
        <dbReference type="Proteomes" id="UP000001798"/>
    </source>
</evidence>
<dbReference type="RefSeq" id="XP_001547953.2">
    <property type="nucleotide sequence ID" value="XM_001547903.2"/>
</dbReference>
<feature type="transmembrane region" description="Helical" evidence="8">
    <location>
        <begin position="270"/>
        <end position="290"/>
    </location>
</feature>
<feature type="transmembrane region" description="Helical" evidence="8">
    <location>
        <begin position="105"/>
        <end position="125"/>
    </location>
</feature>
<keyword evidence="3 8" id="KW-0812">Transmembrane</keyword>
<dbReference type="VEuPathDB" id="FungiDB:Bcin15g01590"/>
<dbReference type="KEGG" id="bfu:BCIN_15g01590"/>
<feature type="compositionally biased region" description="Polar residues" evidence="7">
    <location>
        <begin position="1"/>
        <end position="15"/>
    </location>
</feature>
<evidence type="ECO:0000256" key="8">
    <source>
        <dbReference type="SAM" id="Phobius"/>
    </source>
</evidence>
<reference evidence="10 11" key="3">
    <citation type="journal article" date="2017" name="Mol. Plant Pathol.">
        <title>A gapless genome sequence of the fungus Botrytis cinerea.</title>
        <authorList>
            <person name="Van Kan J.A."/>
            <person name="Stassen J.H."/>
            <person name="Mosbach A."/>
            <person name="Van Der Lee T.A."/>
            <person name="Faino L."/>
            <person name="Farmer A.D."/>
            <person name="Papasotiriou D.G."/>
            <person name="Zhou S."/>
            <person name="Seidl M.F."/>
            <person name="Cottam E."/>
            <person name="Edel D."/>
            <person name="Hahn M."/>
            <person name="Schwartz D.C."/>
            <person name="Dietrich R.A."/>
            <person name="Widdison S."/>
            <person name="Scalliet G."/>
        </authorList>
    </citation>
    <scope>NUCLEOTIDE SEQUENCE [LARGE SCALE GENOMIC DNA]</scope>
    <source>
        <strain evidence="10 11">B05.10</strain>
    </source>
</reference>
<feature type="transmembrane region" description="Helical" evidence="8">
    <location>
        <begin position="80"/>
        <end position="99"/>
    </location>
</feature>
<feature type="transmembrane region" description="Helical" evidence="8">
    <location>
        <begin position="146"/>
        <end position="167"/>
    </location>
</feature>
<dbReference type="EMBL" id="CP009819">
    <property type="protein sequence ID" value="ATZ57597.1"/>
    <property type="molecule type" value="Genomic_DNA"/>
</dbReference>
<feature type="domain" description="Amino acid permease/ SLC12A" evidence="9">
    <location>
        <begin position="77"/>
        <end position="533"/>
    </location>
</feature>
<evidence type="ECO:0000313" key="10">
    <source>
        <dbReference type="EMBL" id="ATZ57597.1"/>
    </source>
</evidence>
<keyword evidence="6 8" id="KW-0472">Membrane</keyword>
<keyword evidence="11" id="KW-1185">Reference proteome</keyword>
<feature type="compositionally biased region" description="Basic and acidic residues" evidence="7">
    <location>
        <begin position="16"/>
        <end position="27"/>
    </location>
</feature>
<feature type="compositionally biased region" description="Basic and acidic residues" evidence="7">
    <location>
        <begin position="41"/>
        <end position="50"/>
    </location>
</feature>
<evidence type="ECO:0000256" key="1">
    <source>
        <dbReference type="ARBA" id="ARBA00004141"/>
    </source>
</evidence>
<dbReference type="PANTHER" id="PTHR43341:SF38">
    <property type="entry name" value="PROLINE TRANSPORTER (EUROFUNG)"/>
    <property type="match status" value="1"/>
</dbReference>
<name>A0A384K4Y3_BOTFB</name>
<dbReference type="PIRSF" id="PIRSF006060">
    <property type="entry name" value="AA_transporter"/>
    <property type="match status" value="1"/>
</dbReference>
<evidence type="ECO:0000256" key="7">
    <source>
        <dbReference type="SAM" id="MobiDB-lite"/>
    </source>
</evidence>
<dbReference type="Proteomes" id="UP000001798">
    <property type="component" value="Chromosome 15"/>
</dbReference>
<evidence type="ECO:0000256" key="3">
    <source>
        <dbReference type="ARBA" id="ARBA00022692"/>
    </source>
</evidence>
<feature type="compositionally biased region" description="Polar residues" evidence="7">
    <location>
        <begin position="29"/>
        <end position="40"/>
    </location>
</feature>
<feature type="transmembrane region" description="Helical" evidence="8">
    <location>
        <begin position="403"/>
        <end position="425"/>
    </location>
</feature>
<dbReference type="FunFam" id="1.20.1740.10:FF:000006">
    <property type="entry name" value="General amino acid permease"/>
    <property type="match status" value="1"/>
</dbReference>
<reference evidence="10 11" key="2">
    <citation type="journal article" date="2012" name="Eukaryot. Cell">
        <title>Genome update of Botrytis cinerea strains B05.10 and T4.</title>
        <authorList>
            <person name="Staats M."/>
            <person name="van Kan J.A."/>
        </authorList>
    </citation>
    <scope>NUCLEOTIDE SEQUENCE [LARGE SCALE GENOMIC DNA]</scope>
    <source>
        <strain evidence="10 11">B05.10</strain>
    </source>
</reference>
<dbReference type="AlphaFoldDB" id="A0A384K4Y3"/>
<sequence>MMSAESNEPISSDATNLHHPDYSEKQVYEASNVTDINNTNDPDKQIREASDESDVGLDPVPDPKSEGSTRRGLKSRHAQMIALGGTIGTGLFVGSGQALHAGGPAFLFLAYCLITIFVYGIVTATTEISAYMPVHGSTMASYASRYVSPSLGFAMGWLYWYSFAMVVPYEITAAGLVIDYWPNDINIAVWITILLLVIIGLNCFPVKVYGEAEFWFASLKVFMIIGLLILSFILFCGGGPSHQPVGFHYWKNPGAAKEYLVGGSAGRFCAFLYVLVFSCFSFNFAPELLVITGGEMESPRRNLPTAAKRYFIRLLIFYIGGTLAIGVIVSSNAPGLIGGGAGAASSPWVIAIKDAGISGLDSVINTVIITSAWSSGNSYLYMSSRSLYSLALSGNAPKVFKKCNRWGVPYPALIASSMFSLLAYLNCASNGVQVFNWFINLTNTSGFISWICCCVVFFRFCKACVAHEITDLPYRSRFQPYLAYISICAFTVLLLCNGFSVFFPSKWSVSSFLAAYIGLPIFLTIYFCHRIFHRSDEWMLNPANVYMTSGLEEVLATETDAPGRTGPWYHSLGKIWE</sequence>
<accession>A0A384K4Y3</accession>
<keyword evidence="4" id="KW-0029">Amino-acid transport</keyword>
<comment type="subcellular location">
    <subcellularLocation>
        <location evidence="1">Membrane</location>
        <topology evidence="1">Multi-pass membrane protein</topology>
    </subcellularLocation>
</comment>
<evidence type="ECO:0000256" key="6">
    <source>
        <dbReference type="ARBA" id="ARBA00023136"/>
    </source>
</evidence>
<feature type="transmembrane region" description="Helical" evidence="8">
    <location>
        <begin position="481"/>
        <end position="503"/>
    </location>
</feature>
<evidence type="ECO:0000256" key="5">
    <source>
        <dbReference type="ARBA" id="ARBA00022989"/>
    </source>
</evidence>
<feature type="transmembrane region" description="Helical" evidence="8">
    <location>
        <begin position="187"/>
        <end position="209"/>
    </location>
</feature>
<dbReference type="InterPro" id="IPR004841">
    <property type="entry name" value="AA-permease/SLC12A_dom"/>
</dbReference>
<evidence type="ECO:0000259" key="9">
    <source>
        <dbReference type="Pfam" id="PF00324"/>
    </source>
</evidence>
<dbReference type="GO" id="GO:0016020">
    <property type="term" value="C:membrane"/>
    <property type="evidence" value="ECO:0007669"/>
    <property type="project" value="UniProtKB-SubCell"/>
</dbReference>
<feature type="transmembrane region" description="Helical" evidence="8">
    <location>
        <begin position="509"/>
        <end position="529"/>
    </location>
</feature>
<feature type="transmembrane region" description="Helical" evidence="8">
    <location>
        <begin position="221"/>
        <end position="240"/>
    </location>
</feature>
<dbReference type="InterPro" id="IPR050524">
    <property type="entry name" value="APC_YAT"/>
</dbReference>
<keyword evidence="2" id="KW-0813">Transport</keyword>
<dbReference type="GO" id="GO:0015171">
    <property type="term" value="F:amino acid transmembrane transporter activity"/>
    <property type="evidence" value="ECO:0007669"/>
    <property type="project" value="TreeGrafter"/>
</dbReference>
<feature type="transmembrane region" description="Helical" evidence="8">
    <location>
        <begin position="310"/>
        <end position="329"/>
    </location>
</feature>
<organism evidence="10 11">
    <name type="scientific">Botryotinia fuckeliana (strain B05.10)</name>
    <name type="common">Noble rot fungus</name>
    <name type="synonym">Botrytis cinerea</name>
    <dbReference type="NCBI Taxonomy" id="332648"/>
    <lineage>
        <taxon>Eukaryota</taxon>
        <taxon>Fungi</taxon>
        <taxon>Dikarya</taxon>
        <taxon>Ascomycota</taxon>
        <taxon>Pezizomycotina</taxon>
        <taxon>Leotiomycetes</taxon>
        <taxon>Helotiales</taxon>
        <taxon>Sclerotiniaceae</taxon>
        <taxon>Botrytis</taxon>
    </lineage>
</organism>
<keyword evidence="5 8" id="KW-1133">Transmembrane helix</keyword>
<reference evidence="10 11" key="1">
    <citation type="journal article" date="2011" name="PLoS Genet.">
        <title>Genomic analysis of the necrotrophic fungal pathogens Sclerotinia sclerotiorum and Botrytis cinerea.</title>
        <authorList>
            <person name="Amselem J."/>
            <person name="Cuomo C.A."/>
            <person name="van Kan J.A."/>
            <person name="Viaud M."/>
            <person name="Benito E.P."/>
            <person name="Couloux A."/>
            <person name="Coutinho P.M."/>
            <person name="de Vries R.P."/>
            <person name="Dyer P.S."/>
            <person name="Fillinger S."/>
            <person name="Fournier E."/>
            <person name="Gout L."/>
            <person name="Hahn M."/>
            <person name="Kohn L."/>
            <person name="Lapalu N."/>
            <person name="Plummer K.M."/>
            <person name="Pradier J.M."/>
            <person name="Quevillon E."/>
            <person name="Sharon A."/>
            <person name="Simon A."/>
            <person name="ten Have A."/>
            <person name="Tudzynski B."/>
            <person name="Tudzynski P."/>
            <person name="Wincker P."/>
            <person name="Andrew M."/>
            <person name="Anthouard V."/>
            <person name="Beever R.E."/>
            <person name="Beffa R."/>
            <person name="Benoit I."/>
            <person name="Bouzid O."/>
            <person name="Brault B."/>
            <person name="Chen Z."/>
            <person name="Choquer M."/>
            <person name="Collemare J."/>
            <person name="Cotton P."/>
            <person name="Danchin E.G."/>
            <person name="Da Silva C."/>
            <person name="Gautier A."/>
            <person name="Giraud C."/>
            <person name="Giraud T."/>
            <person name="Gonzalez C."/>
            <person name="Grossetete S."/>
            <person name="Guldener U."/>
            <person name="Henrissat B."/>
            <person name="Howlett B.J."/>
            <person name="Kodira C."/>
            <person name="Kretschmer M."/>
            <person name="Lappartient A."/>
            <person name="Leroch M."/>
            <person name="Levis C."/>
            <person name="Mauceli E."/>
            <person name="Neuveglise C."/>
            <person name="Oeser B."/>
            <person name="Pearson M."/>
            <person name="Poulain J."/>
            <person name="Poussereau N."/>
            <person name="Quesneville H."/>
            <person name="Rascle C."/>
            <person name="Schumacher J."/>
            <person name="Segurens B."/>
            <person name="Sexton A."/>
            <person name="Silva E."/>
            <person name="Sirven C."/>
            <person name="Soanes D.M."/>
            <person name="Talbot N.J."/>
            <person name="Templeton M."/>
            <person name="Yandava C."/>
            <person name="Yarden O."/>
            <person name="Zeng Q."/>
            <person name="Rollins J.A."/>
            <person name="Lebrun M.H."/>
            <person name="Dickman M."/>
        </authorList>
    </citation>
    <scope>NUCLEOTIDE SEQUENCE [LARGE SCALE GENOMIC DNA]</scope>
    <source>
        <strain evidence="10 11">B05.10</strain>
    </source>
</reference>